<evidence type="ECO:0008006" key="3">
    <source>
        <dbReference type="Google" id="ProtNLM"/>
    </source>
</evidence>
<accession>A0A226EDU5</accession>
<evidence type="ECO:0000313" key="1">
    <source>
        <dbReference type="EMBL" id="OXA54971.1"/>
    </source>
</evidence>
<dbReference type="SUPFAM" id="SSF53474">
    <property type="entry name" value="alpha/beta-Hydrolases"/>
    <property type="match status" value="1"/>
</dbReference>
<evidence type="ECO:0000313" key="2">
    <source>
        <dbReference type="Proteomes" id="UP000198287"/>
    </source>
</evidence>
<proteinExistence type="predicted"/>
<organism evidence="1 2">
    <name type="scientific">Folsomia candida</name>
    <name type="common">Springtail</name>
    <dbReference type="NCBI Taxonomy" id="158441"/>
    <lineage>
        <taxon>Eukaryota</taxon>
        <taxon>Metazoa</taxon>
        <taxon>Ecdysozoa</taxon>
        <taxon>Arthropoda</taxon>
        <taxon>Hexapoda</taxon>
        <taxon>Collembola</taxon>
        <taxon>Entomobryomorpha</taxon>
        <taxon>Isotomoidea</taxon>
        <taxon>Isotomidae</taxon>
        <taxon>Proisotominae</taxon>
        <taxon>Folsomia</taxon>
    </lineage>
</organism>
<keyword evidence="2" id="KW-1185">Reference proteome</keyword>
<comment type="caution">
    <text evidence="1">The sequence shown here is derived from an EMBL/GenBank/DDBJ whole genome shotgun (WGS) entry which is preliminary data.</text>
</comment>
<dbReference type="Gene3D" id="3.40.50.1820">
    <property type="entry name" value="alpha/beta hydrolase"/>
    <property type="match status" value="1"/>
</dbReference>
<reference evidence="1 2" key="1">
    <citation type="submission" date="2015-12" db="EMBL/GenBank/DDBJ databases">
        <title>The genome of Folsomia candida.</title>
        <authorList>
            <person name="Faddeeva A."/>
            <person name="Derks M.F."/>
            <person name="Anvar Y."/>
            <person name="Smit S."/>
            <person name="Van Straalen N."/>
            <person name="Roelofs D."/>
        </authorList>
    </citation>
    <scope>NUCLEOTIDE SEQUENCE [LARGE SCALE GENOMIC DNA]</scope>
    <source>
        <strain evidence="1 2">VU population</strain>
        <tissue evidence="1">Whole body</tissue>
    </source>
</reference>
<dbReference type="EMBL" id="LNIX01000005">
    <property type="protein sequence ID" value="OXA54971.1"/>
    <property type="molecule type" value="Genomic_DNA"/>
</dbReference>
<dbReference type="Gene3D" id="3.40.50.300">
    <property type="entry name" value="P-loop containing nucleotide triphosphate hydrolases"/>
    <property type="match status" value="1"/>
</dbReference>
<sequence length="1483" mass="168009">MMIKLEKDSSLIYTVNHDEYAEFITDLESSSRHENEIAELTQDFLNLQLHPTTRDLAGLASMVNGEKEKRGVDSPKESWLLEYVLLCRGVSEKTGYRGAIFYRKENPERHPQLIIAHGGTKSFDPGDWQADYDGVVNNRLTPQINSACTFGLNFVQKFSTGSGIPPLQLSITGHSLGGWLAQICTFAIKYLHLNETSFNLVDNNSPTHAFHPHCEVFDSPGAFEIIQGLSSLKQFRGLKLKIKPHFGLDITNFVFTPNGVNVVNNHIGDMFLLPLDITGNGNRKPTSFLTKQNLTYTVTTHEMARFVEELQSNLNPRLIHVDEWILILFRNWDTKKHIYLEKHVNILSLLGSSIRHLFTTKWSQTTKEYDDFMKSGLPVGTTRMEGRLKIHLDTLSAGAQEVVELLKTINIWKTYVGNERNSDLEILQPLLEIVANSPKRNLILIPSQDYYVMLQNAGLAVTRIVEICGKLENFSVAQIRSCSERYRDSIRDKFITLEFDGGKQPVTWRDACRHGNRKLLKLYCLKICGLMESEKCGLSRKNALILKYGDFNGTKLASPPDGVKFIFVDCINYPVDKIEQKPNIPGCQVIFIMHDPTIVNCNYNWTNLGISTSSFPLILSQSINLQGVLVQLSELLNSASGCEEILQYLFNNPDKLYVVLRKGVKLDIGTLPATIYENINIYVEPERTFSSIEEAVHIFEGLELPCRVILFYEEDGFPDFGKFWQNSLQNFDLKYVTLTSDQDPVASFQQYCKDHSDHVVELVACRIQGNFFKWKLHYNPDLYRAREILPPAIDTRRLHKTARNPVLNFEIVAGQGAEEVLSLNCLLLPDKNSFLENLGLSQCCSAVDTIKSVHLKPGIGGSCDLVLHFVDTQPALEVQIDGKQPVHEDNIFSEVSGSDRFLMCISEIPGMGKTFSMMTMCNKILQNSQNNSWAWVFFLQLRDLVGFDRLSNASRTRPDAGNVSQTLDNIVSFLAQNLKLDVISSIAFRAVMTGNNSSKIFLILDGFDELADSNKLLVSQVLTGLRVNSSVNMAVSTRAGDSLLVECALGIMSHHLVPLGQYDQFLYDIWKGVISGGKDRLVTFTSTLMRKAQDSFLSDNSNSFLGIPLHMKMLSVAFAAPARDFCGGLINLEEAVPSFYSLRILIDQFIDAKYKICFLNKLGMKDDGIWEGLRPSFISKFERELEFLGGDVLKIDGWDALIWEIYRVERKSMEISPESSRELSRIGLVHGSVQKPEFLHRSIAEFYVANFIFGAFRQFWYNKRHPEENGNFAQKLFVVGKSAVLERGRSLIRSFLNELVRNEAQFLSQLRDGTLPRIATRGVDDEILSYFYDLVRFEHTSTDLFGFLANTFFNWGEISRHILVLYGVSALSVIPMTQTTLEILFILVRSFRLQIGENSIAEMMESCPSSSDEFANMKCILQYPPPPVNWDWHRFRGDFLPFLLNKKFAMSQFSAISQELLGREEVKVHGFHMWTCDAMLGGI</sequence>
<dbReference type="OrthoDB" id="6693298at2759"/>
<protein>
    <recommendedName>
        <fullName evidence="3">NACHT domain-containing protein</fullName>
    </recommendedName>
</protein>
<name>A0A226EDU5_FOLCA</name>
<dbReference type="InterPro" id="IPR029058">
    <property type="entry name" value="AB_hydrolase_fold"/>
</dbReference>
<dbReference type="InterPro" id="IPR027417">
    <property type="entry name" value="P-loop_NTPase"/>
</dbReference>
<dbReference type="Proteomes" id="UP000198287">
    <property type="component" value="Unassembled WGS sequence"/>
</dbReference>
<gene>
    <name evidence="1" type="ORF">Fcan01_10315</name>
</gene>